<gene>
    <name evidence="7" type="ORF">ACFSW4_03795</name>
</gene>
<dbReference type="Proteomes" id="UP001597452">
    <property type="component" value="Unassembled WGS sequence"/>
</dbReference>
<name>A0ABW5Q839_9BACI</name>
<reference evidence="8" key="1">
    <citation type="journal article" date="2019" name="Int. J. Syst. Evol. Microbiol.">
        <title>The Global Catalogue of Microorganisms (GCM) 10K type strain sequencing project: providing services to taxonomists for standard genome sequencing and annotation.</title>
        <authorList>
            <consortium name="The Broad Institute Genomics Platform"/>
            <consortium name="The Broad Institute Genome Sequencing Center for Infectious Disease"/>
            <person name="Wu L."/>
            <person name="Ma J."/>
        </authorList>
    </citation>
    <scope>NUCLEOTIDE SEQUENCE [LARGE SCALE GENOMIC DNA]</scope>
    <source>
        <strain evidence="8">TISTR 1571</strain>
    </source>
</reference>
<evidence type="ECO:0000313" key="8">
    <source>
        <dbReference type="Proteomes" id="UP001597452"/>
    </source>
</evidence>
<evidence type="ECO:0000256" key="4">
    <source>
        <dbReference type="ARBA" id="ARBA00022989"/>
    </source>
</evidence>
<keyword evidence="4 6" id="KW-1133">Transmembrane helix</keyword>
<feature type="transmembrane region" description="Helical" evidence="6">
    <location>
        <begin position="25"/>
        <end position="45"/>
    </location>
</feature>
<feature type="transmembrane region" description="Helical" evidence="6">
    <location>
        <begin position="52"/>
        <end position="68"/>
    </location>
</feature>
<evidence type="ECO:0000256" key="5">
    <source>
        <dbReference type="ARBA" id="ARBA00023136"/>
    </source>
</evidence>
<feature type="transmembrane region" description="Helical" evidence="6">
    <location>
        <begin position="130"/>
        <end position="149"/>
    </location>
</feature>
<keyword evidence="3 6" id="KW-0812">Transmembrane</keyword>
<dbReference type="PANTHER" id="PTHR31885">
    <property type="entry name" value="GH04784P"/>
    <property type="match status" value="1"/>
</dbReference>
<evidence type="ECO:0000256" key="3">
    <source>
        <dbReference type="ARBA" id="ARBA00022692"/>
    </source>
</evidence>
<feature type="transmembrane region" description="Helical" evidence="6">
    <location>
        <begin position="74"/>
        <end position="94"/>
    </location>
</feature>
<evidence type="ECO:0000256" key="6">
    <source>
        <dbReference type="SAM" id="Phobius"/>
    </source>
</evidence>
<feature type="transmembrane region" description="Helical" evidence="6">
    <location>
        <begin position="101"/>
        <end position="118"/>
    </location>
</feature>
<accession>A0ABW5Q839</accession>
<evidence type="ECO:0000256" key="1">
    <source>
        <dbReference type="ARBA" id="ARBA00004141"/>
    </source>
</evidence>
<feature type="transmembrane region" description="Helical" evidence="6">
    <location>
        <begin position="154"/>
        <end position="175"/>
    </location>
</feature>
<dbReference type="RefSeq" id="WP_054751961.1">
    <property type="nucleotide sequence ID" value="NZ_JBHUMZ010000011.1"/>
</dbReference>
<dbReference type="EMBL" id="JBHUMZ010000011">
    <property type="protein sequence ID" value="MFD2638002.1"/>
    <property type="molecule type" value="Genomic_DNA"/>
</dbReference>
<comment type="caution">
    <text evidence="7">The sequence shown here is derived from an EMBL/GenBank/DDBJ whole genome shotgun (WGS) entry which is preliminary data.</text>
</comment>
<evidence type="ECO:0000256" key="2">
    <source>
        <dbReference type="ARBA" id="ARBA00007375"/>
    </source>
</evidence>
<keyword evidence="5 6" id="KW-0472">Membrane</keyword>
<dbReference type="Pfam" id="PF07947">
    <property type="entry name" value="YhhN"/>
    <property type="match status" value="1"/>
</dbReference>
<keyword evidence="8" id="KW-1185">Reference proteome</keyword>
<organism evidence="7 8">
    <name type="scientific">Piscibacillus salipiscarius</name>
    <dbReference type="NCBI Taxonomy" id="299480"/>
    <lineage>
        <taxon>Bacteria</taxon>
        <taxon>Bacillati</taxon>
        <taxon>Bacillota</taxon>
        <taxon>Bacilli</taxon>
        <taxon>Bacillales</taxon>
        <taxon>Bacillaceae</taxon>
        <taxon>Piscibacillus</taxon>
    </lineage>
</organism>
<dbReference type="PANTHER" id="PTHR31885:SF6">
    <property type="entry name" value="GH04784P"/>
    <property type="match status" value="1"/>
</dbReference>
<sequence>MKKVLPLLILLTAIFYIFILPESPLAIKLLFKALPMVLMIIYALINLPKQRFFIHYAVVIGLIFSLIGDVTLHWFVIGLSAFLLGHIFYMAGFITKFKPSLVRGMTIVPLVIYSYILGNGILNSLTDSSLSFPITLYIIVISAMAWTAIMTRNLYAAIGAVLFVISDSILAWNLFVTTIPLSSILVMSTYYSAQFLIVFSLRSYDS</sequence>
<evidence type="ECO:0000313" key="7">
    <source>
        <dbReference type="EMBL" id="MFD2638002.1"/>
    </source>
</evidence>
<dbReference type="InterPro" id="IPR012506">
    <property type="entry name" value="TMEM86B-like"/>
</dbReference>
<comment type="similarity">
    <text evidence="2">Belongs to the TMEM86 family.</text>
</comment>
<comment type="subcellular location">
    <subcellularLocation>
        <location evidence="1">Membrane</location>
        <topology evidence="1">Multi-pass membrane protein</topology>
    </subcellularLocation>
</comment>
<proteinExistence type="inferred from homology"/>
<protein>
    <submittedName>
        <fullName evidence="7">Lysoplasmalogenase</fullName>
    </submittedName>
</protein>
<feature type="transmembrane region" description="Helical" evidence="6">
    <location>
        <begin position="181"/>
        <end position="201"/>
    </location>
</feature>